<organism evidence="1 2">
    <name type="scientific">Conidiobolus coronatus (strain ATCC 28846 / CBS 209.66 / NRRL 28638)</name>
    <name type="common">Delacroixia coronata</name>
    <dbReference type="NCBI Taxonomy" id="796925"/>
    <lineage>
        <taxon>Eukaryota</taxon>
        <taxon>Fungi</taxon>
        <taxon>Fungi incertae sedis</taxon>
        <taxon>Zoopagomycota</taxon>
        <taxon>Entomophthoromycotina</taxon>
        <taxon>Entomophthoromycetes</taxon>
        <taxon>Entomophthorales</taxon>
        <taxon>Ancylistaceae</taxon>
        <taxon>Conidiobolus</taxon>
    </lineage>
</organism>
<gene>
    <name evidence="1" type="ORF">CONCODRAFT_71685</name>
</gene>
<dbReference type="EMBL" id="KQ964545">
    <property type="protein sequence ID" value="KXN69157.1"/>
    <property type="molecule type" value="Genomic_DNA"/>
</dbReference>
<sequence>MYLYAQTNPCLLMAPGYPKAMAVVNSRVVVRDSHFSTGARFVNERIGNTYFLKFKGKYISIINGSAVVVDDINRLTELVYIEPYENSVFHLKYKNDYLNIYMNLVILECPIRLQWASFDSALSNCEMERYYNSYDFLGLSQFDYISIDGLDILTCEYSFYLICDGDFNKQLDYNKGDQLLEFISFGCKSRIPLKFIDTDEGVCIYSDEFGYLQVEYNREWETYMPVFSRDSFECPLILEQAETYSSYYLKYKSMYVRVVNQEFYTCTILTQNIEKASVFQIMSDY</sequence>
<evidence type="ECO:0000313" key="2">
    <source>
        <dbReference type="Proteomes" id="UP000070444"/>
    </source>
</evidence>
<proteinExistence type="predicted"/>
<keyword evidence="2" id="KW-1185">Reference proteome</keyword>
<reference evidence="1 2" key="1">
    <citation type="journal article" date="2015" name="Genome Biol. Evol.">
        <title>Phylogenomic analyses indicate that early fungi evolved digesting cell walls of algal ancestors of land plants.</title>
        <authorList>
            <person name="Chang Y."/>
            <person name="Wang S."/>
            <person name="Sekimoto S."/>
            <person name="Aerts A.L."/>
            <person name="Choi C."/>
            <person name="Clum A."/>
            <person name="LaButti K.M."/>
            <person name="Lindquist E.A."/>
            <person name="Yee Ngan C."/>
            <person name="Ohm R.A."/>
            <person name="Salamov A.A."/>
            <person name="Grigoriev I.V."/>
            <person name="Spatafora J.W."/>
            <person name="Berbee M.L."/>
        </authorList>
    </citation>
    <scope>NUCLEOTIDE SEQUENCE [LARGE SCALE GENOMIC DNA]</scope>
    <source>
        <strain evidence="1 2">NRRL 28638</strain>
    </source>
</reference>
<dbReference type="Proteomes" id="UP000070444">
    <property type="component" value="Unassembled WGS sequence"/>
</dbReference>
<name>A0A137P284_CONC2</name>
<accession>A0A137P284</accession>
<evidence type="ECO:0000313" key="1">
    <source>
        <dbReference type="EMBL" id="KXN69157.1"/>
    </source>
</evidence>
<protein>
    <submittedName>
        <fullName evidence="1">Uncharacterized protein</fullName>
    </submittedName>
</protein>
<dbReference type="AlphaFoldDB" id="A0A137P284"/>